<evidence type="ECO:0000313" key="2">
    <source>
        <dbReference type="Proteomes" id="UP001224781"/>
    </source>
</evidence>
<comment type="caution">
    <text evidence="1">The sequence shown here is derived from an EMBL/GenBank/DDBJ whole genome shotgun (WGS) entry which is preliminary data.</text>
</comment>
<accession>A0ABU0UF75</accession>
<dbReference type="EMBL" id="JAUTBL010000001">
    <property type="protein sequence ID" value="MDQ1183586.1"/>
    <property type="molecule type" value="Genomic_DNA"/>
</dbReference>
<keyword evidence="2" id="KW-1185">Reference proteome</keyword>
<gene>
    <name evidence="1" type="ORF">QE408_000708</name>
</gene>
<evidence type="ECO:0000313" key="1">
    <source>
        <dbReference type="EMBL" id="MDQ1183586.1"/>
    </source>
</evidence>
<evidence type="ECO:0008006" key="3">
    <source>
        <dbReference type="Google" id="ProtNLM"/>
    </source>
</evidence>
<name>A0ABU0UF75_9HYPH</name>
<reference evidence="1 2" key="1">
    <citation type="submission" date="2023-07" db="EMBL/GenBank/DDBJ databases">
        <title>Functional and genomic diversity of the sorghum phyllosphere microbiome.</title>
        <authorList>
            <person name="Shade A."/>
        </authorList>
    </citation>
    <scope>NUCLEOTIDE SEQUENCE [LARGE SCALE GENOMIC DNA]</scope>
    <source>
        <strain evidence="1 2">SORGH_AS_1126</strain>
    </source>
</reference>
<organism evidence="1 2">
    <name type="scientific">Agrobacterium larrymoorei</name>
    <dbReference type="NCBI Taxonomy" id="160699"/>
    <lineage>
        <taxon>Bacteria</taxon>
        <taxon>Pseudomonadati</taxon>
        <taxon>Pseudomonadota</taxon>
        <taxon>Alphaproteobacteria</taxon>
        <taxon>Hyphomicrobiales</taxon>
        <taxon>Rhizobiaceae</taxon>
        <taxon>Rhizobium/Agrobacterium group</taxon>
        <taxon>Agrobacterium</taxon>
    </lineage>
</organism>
<dbReference type="RefSeq" id="WP_306928581.1">
    <property type="nucleotide sequence ID" value="NZ_JAUTBL010000001.1"/>
</dbReference>
<dbReference type="Proteomes" id="UP001224781">
    <property type="component" value="Unassembled WGS sequence"/>
</dbReference>
<protein>
    <recommendedName>
        <fullName evidence="3">DUF3108 domain-containing protein</fullName>
    </recommendedName>
</protein>
<sequence length="207" mass="22546">MAISFPRALPEVGYVTVDFTLDDGVTASATRGKLINFTQYVDPFWTASVVTRPLNYSAFSALETWWFSLRGGTRSKGVLFRNPHICYPMAHLLNRAPADDEGLLASVTDGNKLTVNGVSHDLILGDMDLIGLEFLSRYYVGKVVEVSGSGTSRVITVEPPPYRAVAQAGATVRFAKVPLLMRPVPGSFSAPRTNGKYTVSFKLQEAP</sequence>
<proteinExistence type="predicted"/>